<organism evidence="1 2">
    <name type="scientific">Dioscorea zingiberensis</name>
    <dbReference type="NCBI Taxonomy" id="325984"/>
    <lineage>
        <taxon>Eukaryota</taxon>
        <taxon>Viridiplantae</taxon>
        <taxon>Streptophyta</taxon>
        <taxon>Embryophyta</taxon>
        <taxon>Tracheophyta</taxon>
        <taxon>Spermatophyta</taxon>
        <taxon>Magnoliopsida</taxon>
        <taxon>Liliopsida</taxon>
        <taxon>Dioscoreales</taxon>
        <taxon>Dioscoreaceae</taxon>
        <taxon>Dioscorea</taxon>
    </lineage>
</organism>
<name>A0A9D5D2N5_9LILI</name>
<dbReference type="EMBL" id="JAGGNH010000002">
    <property type="protein sequence ID" value="KAJ0983469.1"/>
    <property type="molecule type" value="Genomic_DNA"/>
</dbReference>
<accession>A0A9D5D2N5</accession>
<reference evidence="1" key="2">
    <citation type="journal article" date="2022" name="Hortic Res">
        <title>The genome of Dioscorea zingiberensis sheds light on the biosynthesis, origin and evolution of the medicinally important diosgenin saponins.</title>
        <authorList>
            <person name="Li Y."/>
            <person name="Tan C."/>
            <person name="Li Z."/>
            <person name="Guo J."/>
            <person name="Li S."/>
            <person name="Chen X."/>
            <person name="Wang C."/>
            <person name="Dai X."/>
            <person name="Yang H."/>
            <person name="Song W."/>
            <person name="Hou L."/>
            <person name="Xu J."/>
            <person name="Tong Z."/>
            <person name="Xu A."/>
            <person name="Yuan X."/>
            <person name="Wang W."/>
            <person name="Yang Q."/>
            <person name="Chen L."/>
            <person name="Sun Z."/>
            <person name="Wang K."/>
            <person name="Pan B."/>
            <person name="Chen J."/>
            <person name="Bao Y."/>
            <person name="Liu F."/>
            <person name="Qi X."/>
            <person name="Gang D.R."/>
            <person name="Wen J."/>
            <person name="Li J."/>
        </authorList>
    </citation>
    <scope>NUCLEOTIDE SEQUENCE</scope>
    <source>
        <strain evidence="1">Dzin_1.0</strain>
    </source>
</reference>
<comment type="caution">
    <text evidence="1">The sequence shown here is derived from an EMBL/GenBank/DDBJ whole genome shotgun (WGS) entry which is preliminary data.</text>
</comment>
<reference evidence="1" key="1">
    <citation type="submission" date="2021-03" db="EMBL/GenBank/DDBJ databases">
        <authorList>
            <person name="Li Z."/>
            <person name="Yang C."/>
        </authorList>
    </citation>
    <scope>NUCLEOTIDE SEQUENCE</scope>
    <source>
        <strain evidence="1">Dzin_1.0</strain>
        <tissue evidence="1">Leaf</tissue>
    </source>
</reference>
<gene>
    <name evidence="1" type="ORF">J5N97_011724</name>
</gene>
<protein>
    <submittedName>
        <fullName evidence="1">Uncharacterized protein</fullName>
    </submittedName>
</protein>
<proteinExistence type="predicted"/>
<dbReference type="AlphaFoldDB" id="A0A9D5D2N5"/>
<sequence>MKSNGIRPDRHFLANVMIDTASGMLGMQQGVLESLPIDAWRKEGLDFAGHGDHLQASDFKHLGSGSGLGLGGASHKDLNPEWTYKDYKITKYMNGSMPYRGRYRVRTLSGSQTGFHLILPKDLSAASFNSGPSKSSHKCTNDYTSWWQDSIHPRDVVSQICVLPPKHPAVVLHGSGEEMY</sequence>
<evidence type="ECO:0000313" key="1">
    <source>
        <dbReference type="EMBL" id="KAJ0983469.1"/>
    </source>
</evidence>
<evidence type="ECO:0000313" key="2">
    <source>
        <dbReference type="Proteomes" id="UP001085076"/>
    </source>
</evidence>
<dbReference type="Proteomes" id="UP001085076">
    <property type="component" value="Miscellaneous, Linkage group lg02"/>
</dbReference>
<keyword evidence="2" id="KW-1185">Reference proteome</keyword>